<reference evidence="1" key="1">
    <citation type="submission" date="2014-11" db="EMBL/GenBank/DDBJ databases">
        <authorList>
            <person name="Amaro Gonzalez C."/>
        </authorList>
    </citation>
    <scope>NUCLEOTIDE SEQUENCE</scope>
</reference>
<reference evidence="1" key="2">
    <citation type="journal article" date="2015" name="Fish Shellfish Immunol.">
        <title>Early steps in the European eel (Anguilla anguilla)-Vibrio vulnificus interaction in the gills: Role of the RtxA13 toxin.</title>
        <authorList>
            <person name="Callol A."/>
            <person name="Pajuelo D."/>
            <person name="Ebbesson L."/>
            <person name="Teles M."/>
            <person name="MacKenzie S."/>
            <person name="Amaro C."/>
        </authorList>
    </citation>
    <scope>NUCLEOTIDE SEQUENCE</scope>
</reference>
<dbReference type="EMBL" id="GBXM01051087">
    <property type="protein sequence ID" value="JAH57490.1"/>
    <property type="molecule type" value="Transcribed_RNA"/>
</dbReference>
<sequence length="41" mass="4552">MFNNENEVDITVTTGKMHLAASILSRQSPVSFTLIHMTTLC</sequence>
<dbReference type="AlphaFoldDB" id="A0A0E9T835"/>
<organism evidence="1">
    <name type="scientific">Anguilla anguilla</name>
    <name type="common">European freshwater eel</name>
    <name type="synonym">Muraena anguilla</name>
    <dbReference type="NCBI Taxonomy" id="7936"/>
    <lineage>
        <taxon>Eukaryota</taxon>
        <taxon>Metazoa</taxon>
        <taxon>Chordata</taxon>
        <taxon>Craniata</taxon>
        <taxon>Vertebrata</taxon>
        <taxon>Euteleostomi</taxon>
        <taxon>Actinopterygii</taxon>
        <taxon>Neopterygii</taxon>
        <taxon>Teleostei</taxon>
        <taxon>Anguilliformes</taxon>
        <taxon>Anguillidae</taxon>
        <taxon>Anguilla</taxon>
    </lineage>
</organism>
<evidence type="ECO:0000313" key="1">
    <source>
        <dbReference type="EMBL" id="JAH49781.1"/>
    </source>
</evidence>
<accession>A0A0E9T835</accession>
<proteinExistence type="predicted"/>
<protein>
    <submittedName>
        <fullName evidence="1">Uncharacterized protein</fullName>
    </submittedName>
</protein>
<name>A0A0E9T835_ANGAN</name>
<dbReference type="EMBL" id="GBXM01058796">
    <property type="protein sequence ID" value="JAH49781.1"/>
    <property type="molecule type" value="Transcribed_RNA"/>
</dbReference>